<evidence type="ECO:0000256" key="5">
    <source>
        <dbReference type="ARBA" id="ARBA00022842"/>
    </source>
</evidence>
<reference evidence="11" key="1">
    <citation type="submission" date="2018-05" db="EMBL/GenBank/DDBJ databases">
        <title>Genome Sequencing of selected type strains of the family Eggerthellaceae.</title>
        <authorList>
            <person name="Danylec N."/>
            <person name="Stoll D.A."/>
            <person name="Doetsch A."/>
            <person name="Huch M."/>
        </authorList>
    </citation>
    <scope>NUCLEOTIDE SEQUENCE [LARGE SCALE GENOMIC DNA]</scope>
    <source>
        <strain evidence="11">DSM 16106</strain>
    </source>
</reference>
<dbReference type="NCBIfam" id="TIGR00556">
    <property type="entry name" value="pantethn_trn"/>
    <property type="match status" value="1"/>
</dbReference>
<evidence type="ECO:0000256" key="2">
    <source>
        <dbReference type="ARBA" id="ARBA00022679"/>
    </source>
</evidence>
<keyword evidence="11" id="KW-1185">Reference proteome</keyword>
<evidence type="ECO:0000256" key="3">
    <source>
        <dbReference type="ARBA" id="ARBA00022723"/>
    </source>
</evidence>
<dbReference type="InterPro" id="IPR008278">
    <property type="entry name" value="4-PPantetheinyl_Trfase_dom"/>
</dbReference>
<feature type="binding site" evidence="8">
    <location>
        <position position="62"/>
    </location>
    <ligand>
        <name>Mg(2+)</name>
        <dbReference type="ChEBI" id="CHEBI:18420"/>
    </ligand>
</feature>
<keyword evidence="2 8" id="KW-0808">Transferase</keyword>
<dbReference type="GO" id="GO:0006633">
    <property type="term" value="P:fatty acid biosynthetic process"/>
    <property type="evidence" value="ECO:0007669"/>
    <property type="project" value="UniProtKB-UniRule"/>
</dbReference>
<dbReference type="GO" id="GO:0005737">
    <property type="term" value="C:cytoplasm"/>
    <property type="evidence" value="ECO:0007669"/>
    <property type="project" value="UniProtKB-SubCell"/>
</dbReference>
<evidence type="ECO:0000313" key="11">
    <source>
        <dbReference type="Proteomes" id="UP000278632"/>
    </source>
</evidence>
<keyword evidence="7 8" id="KW-0275">Fatty acid biosynthesis</keyword>
<dbReference type="AlphaFoldDB" id="A0A3N0AZG2"/>
<keyword evidence="4 8" id="KW-0276">Fatty acid metabolism</keyword>
<dbReference type="Pfam" id="PF01648">
    <property type="entry name" value="ACPS"/>
    <property type="match status" value="1"/>
</dbReference>
<evidence type="ECO:0000256" key="7">
    <source>
        <dbReference type="ARBA" id="ARBA00023160"/>
    </source>
</evidence>
<gene>
    <name evidence="8 10" type="primary">acpS</name>
    <name evidence="10" type="ORF">DMP08_10610</name>
</gene>
<feature type="domain" description="4'-phosphopantetheinyl transferase" evidence="9">
    <location>
        <begin position="10"/>
        <end position="103"/>
    </location>
</feature>
<keyword evidence="5 8" id="KW-0460">Magnesium</keyword>
<comment type="catalytic activity">
    <reaction evidence="8">
        <text>apo-[ACP] + CoA = holo-[ACP] + adenosine 3',5'-bisphosphate + H(+)</text>
        <dbReference type="Rhea" id="RHEA:12068"/>
        <dbReference type="Rhea" id="RHEA-COMP:9685"/>
        <dbReference type="Rhea" id="RHEA-COMP:9690"/>
        <dbReference type="ChEBI" id="CHEBI:15378"/>
        <dbReference type="ChEBI" id="CHEBI:29999"/>
        <dbReference type="ChEBI" id="CHEBI:57287"/>
        <dbReference type="ChEBI" id="CHEBI:58343"/>
        <dbReference type="ChEBI" id="CHEBI:64479"/>
        <dbReference type="EC" id="2.7.8.7"/>
    </reaction>
</comment>
<comment type="similarity">
    <text evidence="8">Belongs to the P-Pant transferase superfamily. AcpS family.</text>
</comment>
<dbReference type="Proteomes" id="UP000278632">
    <property type="component" value="Unassembled WGS sequence"/>
</dbReference>
<protein>
    <recommendedName>
        <fullName evidence="8">Holo-[acyl-carrier-protein] synthase</fullName>
        <shortName evidence="8">Holo-ACP synthase</shortName>
        <ecNumber evidence="8">2.7.8.7</ecNumber>
    </recommendedName>
    <alternativeName>
        <fullName evidence="8">4'-phosphopantetheinyl transferase AcpS</fullName>
    </alternativeName>
</protein>
<keyword evidence="6 8" id="KW-0443">Lipid metabolism</keyword>
<comment type="cofactor">
    <cofactor evidence="8">
        <name>Mg(2+)</name>
        <dbReference type="ChEBI" id="CHEBI:18420"/>
    </cofactor>
</comment>
<dbReference type="HAMAP" id="MF_00101">
    <property type="entry name" value="AcpS"/>
    <property type="match status" value="1"/>
</dbReference>
<accession>A0A3N0AZG2</accession>
<comment type="function">
    <text evidence="8">Transfers the 4'-phosphopantetheine moiety from coenzyme A to a Ser of acyl-carrier-protein.</text>
</comment>
<dbReference type="NCBIfam" id="TIGR00516">
    <property type="entry name" value="acpS"/>
    <property type="match status" value="1"/>
</dbReference>
<keyword evidence="1 8" id="KW-0444">Lipid biosynthesis</keyword>
<keyword evidence="8" id="KW-0963">Cytoplasm</keyword>
<dbReference type="SUPFAM" id="SSF56214">
    <property type="entry name" value="4'-phosphopantetheinyl transferase"/>
    <property type="match status" value="1"/>
</dbReference>
<evidence type="ECO:0000256" key="8">
    <source>
        <dbReference type="HAMAP-Rule" id="MF_00101"/>
    </source>
</evidence>
<dbReference type="InterPro" id="IPR004568">
    <property type="entry name" value="Ppantetheine-prot_Trfase_dom"/>
</dbReference>
<comment type="subcellular location">
    <subcellularLocation>
        <location evidence="8">Cytoplasm</location>
    </subcellularLocation>
</comment>
<dbReference type="EC" id="2.7.8.7" evidence="8"/>
<name>A0A3N0AZG2_9ACTN</name>
<dbReference type="Gene3D" id="3.90.470.20">
    <property type="entry name" value="4'-phosphopantetheinyl transferase domain"/>
    <property type="match status" value="1"/>
</dbReference>
<evidence type="ECO:0000313" key="10">
    <source>
        <dbReference type="EMBL" id="RNL39990.1"/>
    </source>
</evidence>
<evidence type="ECO:0000259" key="9">
    <source>
        <dbReference type="Pfam" id="PF01648"/>
    </source>
</evidence>
<comment type="caution">
    <text evidence="10">The sequence shown here is derived from an EMBL/GenBank/DDBJ whole genome shotgun (WGS) entry which is preliminary data.</text>
</comment>
<dbReference type="EMBL" id="QICD01000029">
    <property type="protein sequence ID" value="RNL39990.1"/>
    <property type="molecule type" value="Genomic_DNA"/>
</dbReference>
<dbReference type="GO" id="GO:0000287">
    <property type="term" value="F:magnesium ion binding"/>
    <property type="evidence" value="ECO:0007669"/>
    <property type="project" value="UniProtKB-UniRule"/>
</dbReference>
<dbReference type="OrthoDB" id="517356at2"/>
<keyword evidence="3 8" id="KW-0479">Metal-binding</keyword>
<feature type="binding site" evidence="8">
    <location>
        <position position="14"/>
    </location>
    <ligand>
        <name>Mg(2+)</name>
        <dbReference type="ChEBI" id="CHEBI:18420"/>
    </ligand>
</feature>
<dbReference type="InterPro" id="IPR037143">
    <property type="entry name" value="4-PPantetheinyl_Trfase_dom_sf"/>
</dbReference>
<evidence type="ECO:0000256" key="4">
    <source>
        <dbReference type="ARBA" id="ARBA00022832"/>
    </source>
</evidence>
<organism evidence="10 11">
    <name type="scientific">Paraeggerthella hongkongensis</name>
    <dbReference type="NCBI Taxonomy" id="230658"/>
    <lineage>
        <taxon>Bacteria</taxon>
        <taxon>Bacillati</taxon>
        <taxon>Actinomycetota</taxon>
        <taxon>Coriobacteriia</taxon>
        <taxon>Eggerthellales</taxon>
        <taxon>Eggerthellaceae</taxon>
        <taxon>Paraeggerthella</taxon>
    </lineage>
</organism>
<evidence type="ECO:0000256" key="6">
    <source>
        <dbReference type="ARBA" id="ARBA00023098"/>
    </source>
</evidence>
<sequence length="171" mass="18861">MFGVVEGAVGLGMDIVEIARMRAILQRTPSFRTRVFSEDERAYCDGTATPEVHYATRFAAKEAVVKALGTGFSRGIGVRDIEVRRNAKGRPYVVLSGRAKEIAREQGVRELPLSLSYTHTDAVACAMAITEDSVRVQEERVNPMEELAKQFKEARSMLDELDAPKKADPAS</sequence>
<proteinExistence type="inferred from homology"/>
<evidence type="ECO:0000256" key="1">
    <source>
        <dbReference type="ARBA" id="ARBA00022516"/>
    </source>
</evidence>
<dbReference type="GO" id="GO:0008897">
    <property type="term" value="F:holo-[acyl-carrier-protein] synthase activity"/>
    <property type="evidence" value="ECO:0007669"/>
    <property type="project" value="UniProtKB-UniRule"/>
</dbReference>
<dbReference type="InterPro" id="IPR002582">
    <property type="entry name" value="ACPS"/>
</dbReference>